<organism evidence="3 4">
    <name type="scientific">Thalassotalea marina</name>
    <dbReference type="NCBI Taxonomy" id="1673741"/>
    <lineage>
        <taxon>Bacteria</taxon>
        <taxon>Pseudomonadati</taxon>
        <taxon>Pseudomonadota</taxon>
        <taxon>Gammaproteobacteria</taxon>
        <taxon>Alteromonadales</taxon>
        <taxon>Colwelliaceae</taxon>
        <taxon>Thalassotalea</taxon>
    </lineage>
</organism>
<gene>
    <name evidence="3" type="ORF">GCM10017161_23610</name>
</gene>
<evidence type="ECO:0000313" key="4">
    <source>
        <dbReference type="Proteomes" id="UP000623842"/>
    </source>
</evidence>
<accession>A0A919BJF6</accession>
<evidence type="ECO:0008006" key="5">
    <source>
        <dbReference type="Google" id="ProtNLM"/>
    </source>
</evidence>
<sequence>MIKNTIKVFTMKKIIALGIALIVLSACSSKSLYETGQNYQKNECMKNAATAEQHQACLNEKRQSYRDYQREREEIIEKQ</sequence>
<reference evidence="3" key="1">
    <citation type="journal article" date="2014" name="Int. J. Syst. Evol. Microbiol.">
        <title>Complete genome sequence of Corynebacterium casei LMG S-19264T (=DSM 44701T), isolated from a smear-ripened cheese.</title>
        <authorList>
            <consortium name="US DOE Joint Genome Institute (JGI-PGF)"/>
            <person name="Walter F."/>
            <person name="Albersmeier A."/>
            <person name="Kalinowski J."/>
            <person name="Ruckert C."/>
        </authorList>
    </citation>
    <scope>NUCLEOTIDE SEQUENCE</scope>
    <source>
        <strain evidence="3">KCTC 42731</strain>
    </source>
</reference>
<protein>
    <recommendedName>
        <fullName evidence="5">Lipoprotein</fullName>
    </recommendedName>
</protein>
<proteinExistence type="predicted"/>
<dbReference type="EMBL" id="BNCK01000005">
    <property type="protein sequence ID" value="GHF94635.1"/>
    <property type="molecule type" value="Genomic_DNA"/>
</dbReference>
<comment type="caution">
    <text evidence="3">The sequence shown here is derived from an EMBL/GenBank/DDBJ whole genome shotgun (WGS) entry which is preliminary data.</text>
</comment>
<name>A0A919BJF6_9GAMM</name>
<evidence type="ECO:0000256" key="1">
    <source>
        <dbReference type="SAM" id="Coils"/>
    </source>
</evidence>
<evidence type="ECO:0000313" key="3">
    <source>
        <dbReference type="EMBL" id="GHF94635.1"/>
    </source>
</evidence>
<reference evidence="3" key="2">
    <citation type="submission" date="2020-09" db="EMBL/GenBank/DDBJ databases">
        <authorList>
            <person name="Sun Q."/>
            <person name="Kim S."/>
        </authorList>
    </citation>
    <scope>NUCLEOTIDE SEQUENCE</scope>
    <source>
        <strain evidence="3">KCTC 42731</strain>
    </source>
</reference>
<dbReference type="Proteomes" id="UP000623842">
    <property type="component" value="Unassembled WGS sequence"/>
</dbReference>
<feature type="chain" id="PRO_5037527441" description="Lipoprotein" evidence="2">
    <location>
        <begin position="29"/>
        <end position="79"/>
    </location>
</feature>
<feature type="signal peptide" evidence="2">
    <location>
        <begin position="1"/>
        <end position="28"/>
    </location>
</feature>
<keyword evidence="4" id="KW-1185">Reference proteome</keyword>
<keyword evidence="1" id="KW-0175">Coiled coil</keyword>
<dbReference type="PROSITE" id="PS51257">
    <property type="entry name" value="PROKAR_LIPOPROTEIN"/>
    <property type="match status" value="1"/>
</dbReference>
<keyword evidence="2" id="KW-0732">Signal</keyword>
<feature type="coiled-coil region" evidence="1">
    <location>
        <begin position="51"/>
        <end position="78"/>
    </location>
</feature>
<evidence type="ECO:0000256" key="2">
    <source>
        <dbReference type="SAM" id="SignalP"/>
    </source>
</evidence>
<dbReference type="AlphaFoldDB" id="A0A919BJF6"/>